<evidence type="ECO:0000259" key="9">
    <source>
        <dbReference type="Pfam" id="PF01648"/>
    </source>
</evidence>
<dbReference type="InterPro" id="IPR037143">
    <property type="entry name" value="4-PPantetheinyl_Trfase_dom_sf"/>
</dbReference>
<keyword evidence="7 8" id="KW-0275">Fatty acid biosynthesis</keyword>
<keyword evidence="11" id="KW-1185">Reference proteome</keyword>
<name>A0A061AF24_9MOLU</name>
<keyword evidence="4 8" id="KW-0276">Fatty acid metabolism</keyword>
<comment type="similarity">
    <text evidence="8">Belongs to the P-Pant transferase superfamily. AcpS family.</text>
</comment>
<dbReference type="Pfam" id="PF01648">
    <property type="entry name" value="ACPS"/>
    <property type="match status" value="1"/>
</dbReference>
<dbReference type="NCBIfam" id="TIGR00516">
    <property type="entry name" value="acpS"/>
    <property type="match status" value="1"/>
</dbReference>
<dbReference type="SUPFAM" id="SSF56214">
    <property type="entry name" value="4'-phosphopantetheinyl transferase"/>
    <property type="match status" value="1"/>
</dbReference>
<evidence type="ECO:0000256" key="8">
    <source>
        <dbReference type="HAMAP-Rule" id="MF_00101"/>
    </source>
</evidence>
<comment type="subcellular location">
    <subcellularLocation>
        <location evidence="8">Cytoplasm</location>
    </subcellularLocation>
</comment>
<dbReference type="EC" id="2.7.8.7" evidence="8"/>
<evidence type="ECO:0000256" key="7">
    <source>
        <dbReference type="ARBA" id="ARBA00023160"/>
    </source>
</evidence>
<feature type="domain" description="4'-phosphopantetheinyl transferase" evidence="9">
    <location>
        <begin position="4"/>
        <end position="112"/>
    </location>
</feature>
<dbReference type="NCBIfam" id="TIGR00556">
    <property type="entry name" value="pantethn_trn"/>
    <property type="match status" value="1"/>
</dbReference>
<evidence type="ECO:0000256" key="2">
    <source>
        <dbReference type="ARBA" id="ARBA00022679"/>
    </source>
</evidence>
<proteinExistence type="inferred from homology"/>
<dbReference type="PATRIC" id="fig|35623.3.peg.52"/>
<comment type="function">
    <text evidence="8">Transfers the 4'-phosphopantetheine moiety from coenzyme A to a Ser of acyl-carrier-protein.</text>
</comment>
<dbReference type="GO" id="GO:0006633">
    <property type="term" value="P:fatty acid biosynthetic process"/>
    <property type="evidence" value="ECO:0007669"/>
    <property type="project" value="UniProtKB-UniRule"/>
</dbReference>
<dbReference type="FunCoup" id="A0A061AF24">
    <property type="interactions" value="72"/>
</dbReference>
<evidence type="ECO:0000313" key="10">
    <source>
        <dbReference type="EMBL" id="CDR30126.1"/>
    </source>
</evidence>
<dbReference type="HOGENOM" id="CLU_089696_1_2_14"/>
<accession>A0A061AF24</accession>
<gene>
    <name evidence="8 10" type="primary">acpS</name>
    <name evidence="10" type="ORF">Aocu_00530</name>
</gene>
<keyword evidence="5 8" id="KW-0460">Magnesium</keyword>
<keyword evidence="6 8" id="KW-0443">Lipid metabolism</keyword>
<keyword evidence="1 8" id="KW-0444">Lipid biosynthesis</keyword>
<dbReference type="EMBL" id="LK028559">
    <property type="protein sequence ID" value="CDR30126.1"/>
    <property type="molecule type" value="Genomic_DNA"/>
</dbReference>
<feature type="binding site" evidence="8">
    <location>
        <position position="57"/>
    </location>
    <ligand>
        <name>Mg(2+)</name>
        <dbReference type="ChEBI" id="CHEBI:18420"/>
    </ligand>
</feature>
<evidence type="ECO:0000256" key="5">
    <source>
        <dbReference type="ARBA" id="ARBA00022842"/>
    </source>
</evidence>
<evidence type="ECO:0000256" key="1">
    <source>
        <dbReference type="ARBA" id="ARBA00022516"/>
    </source>
</evidence>
<dbReference type="KEGG" id="aoc:Aocu_00530"/>
<comment type="catalytic activity">
    <reaction evidence="8">
        <text>apo-[ACP] + CoA = holo-[ACP] + adenosine 3',5'-bisphosphate + H(+)</text>
        <dbReference type="Rhea" id="RHEA:12068"/>
        <dbReference type="Rhea" id="RHEA-COMP:9685"/>
        <dbReference type="Rhea" id="RHEA-COMP:9690"/>
        <dbReference type="ChEBI" id="CHEBI:15378"/>
        <dbReference type="ChEBI" id="CHEBI:29999"/>
        <dbReference type="ChEBI" id="CHEBI:57287"/>
        <dbReference type="ChEBI" id="CHEBI:58343"/>
        <dbReference type="ChEBI" id="CHEBI:64479"/>
        <dbReference type="EC" id="2.7.8.7"/>
    </reaction>
</comment>
<reference evidence="11" key="1">
    <citation type="submission" date="2014-05" db="EMBL/GenBank/DDBJ databases">
        <authorList>
            <person name="Kube M."/>
        </authorList>
    </citation>
    <scope>NUCLEOTIDE SEQUENCE [LARGE SCALE GENOMIC DNA]</scope>
</reference>
<keyword evidence="2 8" id="KW-0808">Transferase</keyword>
<protein>
    <recommendedName>
        <fullName evidence="8">Holo-[acyl-carrier-protein] synthase</fullName>
        <shortName evidence="8">Holo-ACP synthase</shortName>
        <ecNumber evidence="8">2.7.8.7</ecNumber>
    </recommendedName>
    <alternativeName>
        <fullName evidence="8">4'-phosphopantetheinyl transferase AcpS</fullName>
    </alternativeName>
</protein>
<evidence type="ECO:0000256" key="4">
    <source>
        <dbReference type="ARBA" id="ARBA00022832"/>
    </source>
</evidence>
<keyword evidence="3 8" id="KW-0479">Metal-binding</keyword>
<dbReference type="InterPro" id="IPR004568">
    <property type="entry name" value="Ppantetheine-prot_Trfase_dom"/>
</dbReference>
<dbReference type="HAMAP" id="MF_00101">
    <property type="entry name" value="AcpS"/>
    <property type="match status" value="1"/>
</dbReference>
<dbReference type="InterPro" id="IPR008278">
    <property type="entry name" value="4-PPantetheinyl_Trfase_dom"/>
</dbReference>
<dbReference type="GO" id="GO:0005737">
    <property type="term" value="C:cytoplasm"/>
    <property type="evidence" value="ECO:0007669"/>
    <property type="project" value="UniProtKB-SubCell"/>
</dbReference>
<evidence type="ECO:0000256" key="6">
    <source>
        <dbReference type="ARBA" id="ARBA00023098"/>
    </source>
</evidence>
<dbReference type="Gene3D" id="3.90.470.20">
    <property type="entry name" value="4'-phosphopantetheinyl transferase domain"/>
    <property type="match status" value="1"/>
</dbReference>
<dbReference type="AlphaFoldDB" id="A0A061AF24"/>
<dbReference type="RefSeq" id="WP_045748725.1">
    <property type="nucleotide sequence ID" value="NZ_FUZK01000002.1"/>
</dbReference>
<keyword evidence="8" id="KW-0963">Cytoplasm</keyword>
<evidence type="ECO:0000313" key="11">
    <source>
        <dbReference type="Proteomes" id="UP000032434"/>
    </source>
</evidence>
<dbReference type="InterPro" id="IPR002582">
    <property type="entry name" value="ACPS"/>
</dbReference>
<sequence length="118" mass="13692">MIKSIGSDLVEVNRIKDIGIDRFKDRVLSEEELKEYLLITHDKRKLSYLAGRFAAKEALFKCFKKGNKTANYKDFSVLNDKDGAPYIVSKYTEQYVTHITITHEEHYAIAFVILETLE</sequence>
<feature type="binding site" evidence="8">
    <location>
        <position position="8"/>
    </location>
    <ligand>
        <name>Mg(2+)</name>
        <dbReference type="ChEBI" id="CHEBI:18420"/>
    </ligand>
</feature>
<evidence type="ECO:0000256" key="3">
    <source>
        <dbReference type="ARBA" id="ARBA00022723"/>
    </source>
</evidence>
<dbReference type="STRING" id="35623.Aocu_00530"/>
<dbReference type="InParanoid" id="A0A061AF24"/>
<comment type="cofactor">
    <cofactor evidence="8">
        <name>Mg(2+)</name>
        <dbReference type="ChEBI" id="CHEBI:18420"/>
    </cofactor>
</comment>
<dbReference type="GO" id="GO:0000287">
    <property type="term" value="F:magnesium ion binding"/>
    <property type="evidence" value="ECO:0007669"/>
    <property type="project" value="UniProtKB-UniRule"/>
</dbReference>
<dbReference type="Proteomes" id="UP000032434">
    <property type="component" value="Chromosome 1"/>
</dbReference>
<organism evidence="10 11">
    <name type="scientific">Acholeplasma oculi</name>
    <dbReference type="NCBI Taxonomy" id="35623"/>
    <lineage>
        <taxon>Bacteria</taxon>
        <taxon>Bacillati</taxon>
        <taxon>Mycoplasmatota</taxon>
        <taxon>Mollicutes</taxon>
        <taxon>Acholeplasmatales</taxon>
        <taxon>Acholeplasmataceae</taxon>
        <taxon>Acholeplasma</taxon>
    </lineage>
</organism>
<dbReference type="GO" id="GO:0008897">
    <property type="term" value="F:holo-[acyl-carrier-protein] synthase activity"/>
    <property type="evidence" value="ECO:0007669"/>
    <property type="project" value="UniProtKB-UniRule"/>
</dbReference>